<gene>
    <name evidence="1" type="ORF">BpHYR1_052706</name>
</gene>
<reference evidence="1 2" key="1">
    <citation type="journal article" date="2018" name="Sci. Rep.">
        <title>Genomic signatures of local adaptation to the degree of environmental predictability in rotifers.</title>
        <authorList>
            <person name="Franch-Gras L."/>
            <person name="Hahn C."/>
            <person name="Garcia-Roger E.M."/>
            <person name="Carmona M.J."/>
            <person name="Serra M."/>
            <person name="Gomez A."/>
        </authorList>
    </citation>
    <scope>NUCLEOTIDE SEQUENCE [LARGE SCALE GENOMIC DNA]</scope>
    <source>
        <strain evidence="1">HYR1</strain>
    </source>
</reference>
<comment type="caution">
    <text evidence="1">The sequence shown here is derived from an EMBL/GenBank/DDBJ whole genome shotgun (WGS) entry which is preliminary data.</text>
</comment>
<evidence type="ECO:0000313" key="1">
    <source>
        <dbReference type="EMBL" id="RNA36056.1"/>
    </source>
</evidence>
<accession>A0A3M7SJY1</accession>
<protein>
    <submittedName>
        <fullName evidence="1">Uncharacterized protein</fullName>
    </submittedName>
</protein>
<dbReference type="EMBL" id="REGN01001246">
    <property type="protein sequence ID" value="RNA36056.1"/>
    <property type="molecule type" value="Genomic_DNA"/>
</dbReference>
<name>A0A3M7SJY1_BRAPC</name>
<proteinExistence type="predicted"/>
<dbReference type="AlphaFoldDB" id="A0A3M7SJY1"/>
<sequence length="89" mass="10707">MKYYNGVPDLEALSVQRWEHTETLKIDLPKQRVSLWKSKTFSKKTKLKLYSSVVKATLIFRIYKYNWMLWTIPTRIKKLEKSRAKSLNI</sequence>
<evidence type="ECO:0000313" key="2">
    <source>
        <dbReference type="Proteomes" id="UP000276133"/>
    </source>
</evidence>
<organism evidence="1 2">
    <name type="scientific">Brachionus plicatilis</name>
    <name type="common">Marine rotifer</name>
    <name type="synonym">Brachionus muelleri</name>
    <dbReference type="NCBI Taxonomy" id="10195"/>
    <lineage>
        <taxon>Eukaryota</taxon>
        <taxon>Metazoa</taxon>
        <taxon>Spiralia</taxon>
        <taxon>Gnathifera</taxon>
        <taxon>Rotifera</taxon>
        <taxon>Eurotatoria</taxon>
        <taxon>Monogononta</taxon>
        <taxon>Pseudotrocha</taxon>
        <taxon>Ploima</taxon>
        <taxon>Brachionidae</taxon>
        <taxon>Brachionus</taxon>
    </lineage>
</organism>
<keyword evidence="2" id="KW-1185">Reference proteome</keyword>
<dbReference type="Proteomes" id="UP000276133">
    <property type="component" value="Unassembled WGS sequence"/>
</dbReference>